<dbReference type="PANTHER" id="PTHR23112:SF37">
    <property type="entry name" value="G PROTEIN-COUPLED RECEPTOR GPR1"/>
    <property type="match status" value="1"/>
</dbReference>
<evidence type="ECO:0000256" key="4">
    <source>
        <dbReference type="ARBA" id="ARBA00023136"/>
    </source>
</evidence>
<keyword evidence="7" id="KW-1185">Reference proteome</keyword>
<feature type="transmembrane region" description="Helical" evidence="5">
    <location>
        <begin position="168"/>
        <end position="194"/>
    </location>
</feature>
<proteinExistence type="predicted"/>
<keyword evidence="2 5" id="KW-0812">Transmembrane</keyword>
<evidence type="ECO:0008006" key="8">
    <source>
        <dbReference type="Google" id="ProtNLM"/>
    </source>
</evidence>
<dbReference type="Proteomes" id="UP000076738">
    <property type="component" value="Unassembled WGS sequence"/>
</dbReference>
<evidence type="ECO:0000256" key="2">
    <source>
        <dbReference type="ARBA" id="ARBA00022692"/>
    </source>
</evidence>
<dbReference type="GO" id="GO:0007189">
    <property type="term" value="P:adenylate cyclase-activating G protein-coupled receptor signaling pathway"/>
    <property type="evidence" value="ECO:0007669"/>
    <property type="project" value="TreeGrafter"/>
</dbReference>
<organism evidence="6 7">
    <name type="scientific">Calocera viscosa (strain TUFC12733)</name>
    <dbReference type="NCBI Taxonomy" id="1330018"/>
    <lineage>
        <taxon>Eukaryota</taxon>
        <taxon>Fungi</taxon>
        <taxon>Dikarya</taxon>
        <taxon>Basidiomycota</taxon>
        <taxon>Agaricomycotina</taxon>
        <taxon>Dacrymycetes</taxon>
        <taxon>Dacrymycetales</taxon>
        <taxon>Dacrymycetaceae</taxon>
        <taxon>Calocera</taxon>
    </lineage>
</organism>
<dbReference type="AlphaFoldDB" id="A0A167H0Y1"/>
<dbReference type="OrthoDB" id="100006at2759"/>
<keyword evidence="3 5" id="KW-1133">Transmembrane helix</keyword>
<dbReference type="STRING" id="1330018.A0A167H0Y1"/>
<protein>
    <recommendedName>
        <fullName evidence="8">Glucose receptor Git3 N-terminal domain-containing protein</fullName>
    </recommendedName>
</protein>
<evidence type="ECO:0000313" key="6">
    <source>
        <dbReference type="EMBL" id="KZO91116.1"/>
    </source>
</evidence>
<dbReference type="GO" id="GO:0004930">
    <property type="term" value="F:G protein-coupled receptor activity"/>
    <property type="evidence" value="ECO:0007669"/>
    <property type="project" value="TreeGrafter"/>
</dbReference>
<gene>
    <name evidence="6" type="ORF">CALVIDRAFT_366610</name>
</gene>
<reference evidence="6 7" key="1">
    <citation type="journal article" date="2016" name="Mol. Biol. Evol.">
        <title>Comparative Genomics of Early-Diverging Mushroom-Forming Fungi Provides Insights into the Origins of Lignocellulose Decay Capabilities.</title>
        <authorList>
            <person name="Nagy L.G."/>
            <person name="Riley R."/>
            <person name="Tritt A."/>
            <person name="Adam C."/>
            <person name="Daum C."/>
            <person name="Floudas D."/>
            <person name="Sun H."/>
            <person name="Yadav J.S."/>
            <person name="Pangilinan J."/>
            <person name="Larsson K.H."/>
            <person name="Matsuura K."/>
            <person name="Barry K."/>
            <person name="Labutti K."/>
            <person name="Kuo R."/>
            <person name="Ohm R.A."/>
            <person name="Bhattacharya S.S."/>
            <person name="Shirouzu T."/>
            <person name="Yoshinaga Y."/>
            <person name="Martin F.M."/>
            <person name="Grigoriev I.V."/>
            <person name="Hibbett D.S."/>
        </authorList>
    </citation>
    <scope>NUCLEOTIDE SEQUENCE [LARGE SCALE GENOMIC DNA]</scope>
    <source>
        <strain evidence="6 7">TUFC12733</strain>
    </source>
</reference>
<feature type="transmembrane region" description="Helical" evidence="5">
    <location>
        <begin position="115"/>
        <end position="140"/>
    </location>
</feature>
<evidence type="ECO:0000256" key="5">
    <source>
        <dbReference type="SAM" id="Phobius"/>
    </source>
</evidence>
<feature type="transmembrane region" description="Helical" evidence="5">
    <location>
        <begin position="223"/>
        <end position="241"/>
    </location>
</feature>
<evidence type="ECO:0000256" key="3">
    <source>
        <dbReference type="ARBA" id="ARBA00022989"/>
    </source>
</evidence>
<evidence type="ECO:0000313" key="7">
    <source>
        <dbReference type="Proteomes" id="UP000076738"/>
    </source>
</evidence>
<comment type="subcellular location">
    <subcellularLocation>
        <location evidence="1">Membrane</location>
        <topology evidence="1">Multi-pass membrane protein</topology>
    </subcellularLocation>
</comment>
<dbReference type="PANTHER" id="PTHR23112">
    <property type="entry name" value="G PROTEIN-COUPLED RECEPTOR 157-RELATED"/>
    <property type="match status" value="1"/>
</dbReference>
<dbReference type="EMBL" id="KV417328">
    <property type="protein sequence ID" value="KZO91116.1"/>
    <property type="molecule type" value="Genomic_DNA"/>
</dbReference>
<name>A0A167H0Y1_CALVF</name>
<feature type="transmembrane region" description="Helical" evidence="5">
    <location>
        <begin position="311"/>
        <end position="336"/>
    </location>
</feature>
<accession>A0A167H0Y1</accession>
<dbReference type="Gene3D" id="1.20.1070.10">
    <property type="entry name" value="Rhodopsin 7-helix transmembrane proteins"/>
    <property type="match status" value="1"/>
</dbReference>
<evidence type="ECO:0000256" key="1">
    <source>
        <dbReference type="ARBA" id="ARBA00004141"/>
    </source>
</evidence>
<keyword evidence="4 5" id="KW-0472">Membrane</keyword>
<feature type="transmembrane region" description="Helical" evidence="5">
    <location>
        <begin position="253"/>
        <end position="280"/>
    </location>
</feature>
<dbReference type="GO" id="GO:0005886">
    <property type="term" value="C:plasma membrane"/>
    <property type="evidence" value="ECO:0007669"/>
    <property type="project" value="TreeGrafter"/>
</dbReference>
<sequence length="384" mass="41892">MLSTSPGGLIAPVWRNLHFPLPDIPLLLQRRLAPRPLYTTFIPGFQQRTFPPLPILSASGSAQVAVASPSLLIPAGLGRRYTRSMDPDVFGAPLPNPIGNFSAQAMDAALDQFKFGSAAIASISALSALMVGFLIIQLIVVTFCPKGRKKGEDGTPIYVERAFLKTHLGMYVFCLLVTNLASALGGILQAAWAIRTAMGQDLQQSGAMSALLWDFGTCQAQGWLTQIGDVGSAIWTVVMGLHSFRTLVLHRYLTFRGVAIALVIGWFLTFFFAFAGPLIALGNGASFYGPVFAEDGPLWCWTYYPYAQFQFWFNSLFTLLSALSSVVLYTLTFVILRYRRKGGDGVVKYGGCFSPRYEAWLWIAVKKMLAYPLGTSGPTVQCPA</sequence>